<dbReference type="RefSeq" id="XP_041223596.1">
    <property type="nucleotide sequence ID" value="XM_041365383.1"/>
</dbReference>
<dbReference type="InterPro" id="IPR000169">
    <property type="entry name" value="Pept_cys_AS"/>
</dbReference>
<name>A0AAD4HHN7_9AGAM</name>
<dbReference type="GO" id="GO:0004197">
    <property type="term" value="F:cysteine-type endopeptidase activity"/>
    <property type="evidence" value="ECO:0007669"/>
    <property type="project" value="UniProtKB-EC"/>
</dbReference>
<dbReference type="PANTHER" id="PTHR10363:SF2">
    <property type="entry name" value="BLEOMYCIN HYDROLASE"/>
    <property type="match status" value="1"/>
</dbReference>
<evidence type="ECO:0000256" key="2">
    <source>
        <dbReference type="ARBA" id="ARBA00012465"/>
    </source>
</evidence>
<evidence type="ECO:0000256" key="1">
    <source>
        <dbReference type="ARBA" id="ARBA00000423"/>
    </source>
</evidence>
<dbReference type="CDD" id="cd00585">
    <property type="entry name" value="Peptidase_C1B"/>
    <property type="match status" value="1"/>
</dbReference>
<evidence type="ECO:0000256" key="3">
    <source>
        <dbReference type="ARBA" id="ARBA00016900"/>
    </source>
</evidence>
<keyword evidence="9" id="KW-0963">Cytoplasm</keyword>
<reference evidence="12" key="1">
    <citation type="journal article" date="2020" name="New Phytol.">
        <title>Comparative genomics reveals dynamic genome evolution in host specialist ectomycorrhizal fungi.</title>
        <authorList>
            <person name="Lofgren L.A."/>
            <person name="Nguyen N.H."/>
            <person name="Vilgalys R."/>
            <person name="Ruytinx J."/>
            <person name="Liao H.L."/>
            <person name="Branco S."/>
            <person name="Kuo A."/>
            <person name="LaButti K."/>
            <person name="Lipzen A."/>
            <person name="Andreopoulos W."/>
            <person name="Pangilinan J."/>
            <person name="Riley R."/>
            <person name="Hundley H."/>
            <person name="Na H."/>
            <person name="Barry K."/>
            <person name="Grigoriev I.V."/>
            <person name="Stajich J.E."/>
            <person name="Kennedy P.G."/>
        </authorList>
    </citation>
    <scope>NUCLEOTIDE SEQUENCE</scope>
    <source>
        <strain evidence="12">FC203</strain>
    </source>
</reference>
<dbReference type="EMBL" id="JABBWK010000042">
    <property type="protein sequence ID" value="KAG1898020.1"/>
    <property type="molecule type" value="Genomic_DNA"/>
</dbReference>
<dbReference type="GeneID" id="64659681"/>
<gene>
    <name evidence="12" type="ORF">F5891DRAFT_1165154</name>
</gene>
<keyword evidence="13" id="KW-1185">Reference proteome</keyword>
<evidence type="ECO:0000256" key="7">
    <source>
        <dbReference type="ARBA" id="ARBA00025347"/>
    </source>
</evidence>
<evidence type="ECO:0000256" key="9">
    <source>
        <dbReference type="PIRNR" id="PIRNR005700"/>
    </source>
</evidence>
<feature type="active site" evidence="10">
    <location>
        <position position="448"/>
    </location>
</feature>
<dbReference type="InterPro" id="IPR004134">
    <property type="entry name" value="Peptidase_C1B"/>
</dbReference>
<dbReference type="Gene3D" id="3.90.70.10">
    <property type="entry name" value="Cysteine proteinases"/>
    <property type="match status" value="1"/>
</dbReference>
<comment type="similarity">
    <text evidence="9">Belongs to the peptidase C1 family.</text>
</comment>
<comment type="subcellular location">
    <subcellularLocation>
        <location evidence="9">Mitochondrion</location>
    </subcellularLocation>
    <subcellularLocation>
        <location evidence="9">Cytoplasm</location>
    </subcellularLocation>
</comment>
<protein>
    <recommendedName>
        <fullName evidence="3 9">Cysteine proteinase 1, mitochondrial</fullName>
        <ecNumber evidence="2 9">3.4.22.40</ecNumber>
    </recommendedName>
</protein>
<feature type="active site" evidence="10">
    <location>
        <position position="119"/>
    </location>
</feature>
<evidence type="ECO:0000256" key="8">
    <source>
        <dbReference type="ARBA" id="ARBA00026080"/>
    </source>
</evidence>
<keyword evidence="4 9" id="KW-0645">Protease</keyword>
<dbReference type="SUPFAM" id="SSF54001">
    <property type="entry name" value="Cysteine proteinases"/>
    <property type="match status" value="1"/>
</dbReference>
<organism evidence="12 13">
    <name type="scientific">Suillus fuscotomentosus</name>
    <dbReference type="NCBI Taxonomy" id="1912939"/>
    <lineage>
        <taxon>Eukaryota</taxon>
        <taxon>Fungi</taxon>
        <taxon>Dikarya</taxon>
        <taxon>Basidiomycota</taxon>
        <taxon>Agaricomycotina</taxon>
        <taxon>Agaricomycetes</taxon>
        <taxon>Agaricomycetidae</taxon>
        <taxon>Boletales</taxon>
        <taxon>Suillineae</taxon>
        <taxon>Suillaceae</taxon>
        <taxon>Suillus</taxon>
    </lineage>
</organism>
<dbReference type="PIRSF" id="PIRSF005700">
    <property type="entry name" value="PepC"/>
    <property type="match status" value="1"/>
</dbReference>
<comment type="function">
    <text evidence="9">Has aminopeptidase activity, shortening substrate peptides sequentially by 1 amino acid. Has bleomycin hydrolase activity, which can protect the cell from the toxic effects of bleomycin. Has homocysteine-thiolactonase activity, protecting the cell against homocysteine toxicity.</text>
</comment>
<dbReference type="PROSITE" id="PS00139">
    <property type="entry name" value="THIOL_PROTEASE_CYS"/>
    <property type="match status" value="1"/>
</dbReference>
<evidence type="ECO:0000313" key="13">
    <source>
        <dbReference type="Proteomes" id="UP001195769"/>
    </source>
</evidence>
<dbReference type="GO" id="GO:0009636">
    <property type="term" value="P:response to toxic substance"/>
    <property type="evidence" value="ECO:0007669"/>
    <property type="project" value="TreeGrafter"/>
</dbReference>
<feature type="compositionally biased region" description="Polar residues" evidence="11">
    <location>
        <begin position="14"/>
        <end position="23"/>
    </location>
</feature>
<feature type="region of interest" description="Disordered" evidence="11">
    <location>
        <begin position="1"/>
        <end position="47"/>
    </location>
</feature>
<comment type="function">
    <text evidence="7">The normal physiological role of the enzyme is unknown, but it is not essential for the viability of yeast cells. Has aminopeptidase activity, shortening substrate peptides sequentially by 1 amino acid. Has bleomycin hydrolase activity, which can protect the cell from the toxic effects of bleomycin. Has homocysteine-thiolactonase activity, protecting the cell against homocysteine toxicity. Acts as a repressor in the GAL4 regulatory system, but this does not require either the peptidase or nucleic acid-binding activities.</text>
</comment>
<evidence type="ECO:0000313" key="12">
    <source>
        <dbReference type="EMBL" id="KAG1898020.1"/>
    </source>
</evidence>
<evidence type="ECO:0000256" key="11">
    <source>
        <dbReference type="SAM" id="MobiDB-lite"/>
    </source>
</evidence>
<comment type="subunit">
    <text evidence="8">Homohexamer. Binds to nucleic acids. Binds single-stranded DNA and RNA with higher affinity than double-stranded DNA.</text>
</comment>
<dbReference type="EC" id="3.4.22.40" evidence="2 9"/>
<dbReference type="GO" id="GO:0070005">
    <property type="term" value="F:cysteine-type aminopeptidase activity"/>
    <property type="evidence" value="ECO:0007669"/>
    <property type="project" value="InterPro"/>
</dbReference>
<evidence type="ECO:0000256" key="10">
    <source>
        <dbReference type="PIRSR" id="PIRSR005700-1"/>
    </source>
</evidence>
<evidence type="ECO:0000256" key="4">
    <source>
        <dbReference type="ARBA" id="ARBA00022670"/>
    </source>
</evidence>
<dbReference type="PANTHER" id="PTHR10363">
    <property type="entry name" value="BLEOMYCIN HYDROLASE"/>
    <property type="match status" value="1"/>
</dbReference>
<feature type="active site" evidence="10">
    <location>
        <position position="425"/>
    </location>
</feature>
<keyword evidence="9" id="KW-0496">Mitochondrion</keyword>
<evidence type="ECO:0000256" key="6">
    <source>
        <dbReference type="ARBA" id="ARBA00022807"/>
    </source>
</evidence>
<dbReference type="InterPro" id="IPR038765">
    <property type="entry name" value="Papain-like_cys_pep_sf"/>
</dbReference>
<comment type="catalytic activity">
    <reaction evidence="1 9">
        <text>Inactivates bleomycin B2 (a cytotoxic glycometallopeptide) by hydrolysis of a carboxyamide bond of beta-aminoalanine, but also shows general aminopeptidase activity. The specificity varies somewhat with source, but amino acid arylamides of Met, Leu and Ala are preferred.</text>
        <dbReference type="EC" id="3.4.22.40"/>
    </reaction>
</comment>
<keyword evidence="6 9" id="KW-0788">Thiol protease</keyword>
<feature type="compositionally biased region" description="Polar residues" evidence="11">
    <location>
        <begin position="33"/>
        <end position="47"/>
    </location>
</feature>
<dbReference type="GO" id="GO:0005739">
    <property type="term" value="C:mitochondrion"/>
    <property type="evidence" value="ECO:0007669"/>
    <property type="project" value="UniProtKB-SubCell"/>
</dbReference>
<sequence>MGSSVSKVPAQVSGAPNATSSSESFDEKRSVRSQRSASPTVASSPLATDGSISLPNVDAWESAASADPKIQLTRTILANNNLRTTLVSRPAQVAIPHVFNHEVEFKTAPVTSQKSSGRCWLFATTNVIRYEVMRKLKLKEFQLSQSYLFFWDKLNKSNYYLELSIENADLPVDDRLVNFLARDPVSDGGQWDMALNLLETYGLVPQPIYPESYHSSASSPLNTLLKLKLREHALTLRALSSSLKADHSVSPESALSTLRAKKEELMQEVYTIMSASLGVPPKPDAAFTWEYYTEDGKYAKWEGTPLQFYKAFTAKFSPAESFSLINDPRNEYSKLYTVNKLGNIWGGRPILYVNTEIDELKQAIVRSIKAGQPVFFGCDVGQFSDSSKGVGIMDTDYFEYEQAFNITLGLTKAQRLDTNESAMTHAMVISGVHVDEETGRPVRFKVENSWGEDSGVKGHNVMSDKWFDQFVFQVVVHKSFATKEHVKIFESGESVVLPAWDPMMQDADRFTQGALA</sequence>
<dbReference type="GO" id="GO:0043418">
    <property type="term" value="P:homocysteine catabolic process"/>
    <property type="evidence" value="ECO:0007669"/>
    <property type="project" value="TreeGrafter"/>
</dbReference>
<comment type="caution">
    <text evidence="12">The sequence shown here is derived from an EMBL/GenBank/DDBJ whole genome shotgun (WGS) entry which is preliminary data.</text>
</comment>
<keyword evidence="5 9" id="KW-0378">Hydrolase</keyword>
<dbReference type="Pfam" id="PF03051">
    <property type="entry name" value="Peptidase_C1_2"/>
    <property type="match status" value="1"/>
</dbReference>
<proteinExistence type="inferred from homology"/>
<accession>A0AAD4HHN7</accession>
<dbReference type="AlphaFoldDB" id="A0AAD4HHN7"/>
<dbReference type="GO" id="GO:0006508">
    <property type="term" value="P:proteolysis"/>
    <property type="evidence" value="ECO:0007669"/>
    <property type="project" value="UniProtKB-KW"/>
</dbReference>
<evidence type="ECO:0000256" key="5">
    <source>
        <dbReference type="ARBA" id="ARBA00022801"/>
    </source>
</evidence>
<dbReference type="Proteomes" id="UP001195769">
    <property type="component" value="Unassembled WGS sequence"/>
</dbReference>